<gene>
    <name evidence="2" type="ORF">BO97DRAFT_333548</name>
</gene>
<dbReference type="PROSITE" id="PS50206">
    <property type="entry name" value="RHODANESE_3"/>
    <property type="match status" value="1"/>
</dbReference>
<dbReference type="RefSeq" id="XP_025556559.1">
    <property type="nucleotide sequence ID" value="XM_025691367.1"/>
</dbReference>
<dbReference type="GO" id="GO:0005737">
    <property type="term" value="C:cytoplasm"/>
    <property type="evidence" value="ECO:0007669"/>
    <property type="project" value="TreeGrafter"/>
</dbReference>
<protein>
    <recommendedName>
        <fullName evidence="1">Rhodanese domain-containing protein</fullName>
    </recommendedName>
</protein>
<dbReference type="VEuPathDB" id="FungiDB:BO97DRAFT_333548"/>
<dbReference type="InterPro" id="IPR036873">
    <property type="entry name" value="Rhodanese-like_dom_sf"/>
</dbReference>
<dbReference type="Pfam" id="PF00581">
    <property type="entry name" value="Rhodanese"/>
    <property type="match status" value="1"/>
</dbReference>
<dbReference type="GeneID" id="37195656"/>
<dbReference type="OrthoDB" id="8300214at2759"/>
<dbReference type="GO" id="GO:0004725">
    <property type="term" value="F:protein tyrosine phosphatase activity"/>
    <property type="evidence" value="ECO:0007669"/>
    <property type="project" value="TreeGrafter"/>
</dbReference>
<dbReference type="GO" id="GO:0005634">
    <property type="term" value="C:nucleus"/>
    <property type="evidence" value="ECO:0007669"/>
    <property type="project" value="TreeGrafter"/>
</dbReference>
<organism evidence="2 3">
    <name type="scientific">Aspergillus homomorphus (strain CBS 101889)</name>
    <dbReference type="NCBI Taxonomy" id="1450537"/>
    <lineage>
        <taxon>Eukaryota</taxon>
        <taxon>Fungi</taxon>
        <taxon>Dikarya</taxon>
        <taxon>Ascomycota</taxon>
        <taxon>Pezizomycotina</taxon>
        <taxon>Eurotiomycetes</taxon>
        <taxon>Eurotiomycetidae</taxon>
        <taxon>Eurotiales</taxon>
        <taxon>Aspergillaceae</taxon>
        <taxon>Aspergillus</taxon>
        <taxon>Aspergillus subgen. Circumdati</taxon>
    </lineage>
</organism>
<proteinExistence type="predicted"/>
<name>A0A395IBN8_ASPHC</name>
<reference evidence="2 3" key="1">
    <citation type="submission" date="2018-02" db="EMBL/GenBank/DDBJ databases">
        <title>The genomes of Aspergillus section Nigri reveals drivers in fungal speciation.</title>
        <authorList>
            <consortium name="DOE Joint Genome Institute"/>
            <person name="Vesth T.C."/>
            <person name="Nybo J."/>
            <person name="Theobald S."/>
            <person name="Brandl J."/>
            <person name="Frisvad J.C."/>
            <person name="Nielsen K.F."/>
            <person name="Lyhne E.K."/>
            <person name="Kogle M.E."/>
            <person name="Kuo A."/>
            <person name="Riley R."/>
            <person name="Clum A."/>
            <person name="Nolan M."/>
            <person name="Lipzen A."/>
            <person name="Salamov A."/>
            <person name="Henrissat B."/>
            <person name="Wiebenga A."/>
            <person name="De vries R.P."/>
            <person name="Grigoriev I.V."/>
            <person name="Mortensen U.H."/>
            <person name="Andersen M.R."/>
            <person name="Baker S.E."/>
        </authorList>
    </citation>
    <scope>NUCLEOTIDE SEQUENCE [LARGE SCALE GENOMIC DNA]</scope>
    <source>
        <strain evidence="2 3">CBS 101889</strain>
    </source>
</reference>
<dbReference type="PANTHER" id="PTHR10828:SF50">
    <property type="entry name" value="REDUCTASE (ARC2), PUTATIVE (AFU_ORTHOLOGUE AFUA_6G13400)-RELATED"/>
    <property type="match status" value="1"/>
</dbReference>
<dbReference type="PANTHER" id="PTHR10828">
    <property type="entry name" value="M-PHASE INDUCER PHOSPHATASE DUAL SPECIFICITY PHOSPHATASE CDC25"/>
    <property type="match status" value="1"/>
</dbReference>
<dbReference type="Proteomes" id="UP000248961">
    <property type="component" value="Unassembled WGS sequence"/>
</dbReference>
<dbReference type="InterPro" id="IPR001763">
    <property type="entry name" value="Rhodanese-like_dom"/>
</dbReference>
<evidence type="ECO:0000259" key="1">
    <source>
        <dbReference type="PROSITE" id="PS50206"/>
    </source>
</evidence>
<dbReference type="EMBL" id="KZ824267">
    <property type="protein sequence ID" value="RAL17405.1"/>
    <property type="molecule type" value="Genomic_DNA"/>
</dbReference>
<accession>A0A395IBN8</accession>
<dbReference type="SMART" id="SM00450">
    <property type="entry name" value="RHOD"/>
    <property type="match status" value="1"/>
</dbReference>
<dbReference type="STRING" id="1450537.A0A395IBN8"/>
<keyword evidence="3" id="KW-1185">Reference proteome</keyword>
<evidence type="ECO:0000313" key="3">
    <source>
        <dbReference type="Proteomes" id="UP000248961"/>
    </source>
</evidence>
<sequence length="147" mass="16731">MSQPWHAIYPTPRITAAYVSRTKLLQWLKEGKKQTNKDLIIIDLRRTDCEGGMISGSLNLPAQSLYPSIPTLYSVLTQGRISKVVWYCGSSRGRGPRAAGWFADYLAEQRDNRMESLVLEEGIKGWVAAGEEFTQWMTGYEELKWTI</sequence>
<dbReference type="Gene3D" id="3.40.250.10">
    <property type="entry name" value="Rhodanese-like domain"/>
    <property type="match status" value="1"/>
</dbReference>
<evidence type="ECO:0000313" key="2">
    <source>
        <dbReference type="EMBL" id="RAL17405.1"/>
    </source>
</evidence>
<feature type="domain" description="Rhodanese" evidence="1">
    <location>
        <begin position="35"/>
        <end position="135"/>
    </location>
</feature>
<dbReference type="SUPFAM" id="SSF52821">
    <property type="entry name" value="Rhodanese/Cell cycle control phosphatase"/>
    <property type="match status" value="1"/>
</dbReference>
<dbReference type="AlphaFoldDB" id="A0A395IBN8"/>